<feature type="compositionally biased region" description="Polar residues" evidence="2">
    <location>
        <begin position="355"/>
        <end position="389"/>
    </location>
</feature>
<feature type="compositionally biased region" description="Polar residues" evidence="2">
    <location>
        <begin position="414"/>
        <end position="431"/>
    </location>
</feature>
<evidence type="ECO:0008006" key="5">
    <source>
        <dbReference type="Google" id="ProtNLM"/>
    </source>
</evidence>
<organism evidence="3 4">
    <name type="scientific">Exophiala xenobiotica</name>
    <dbReference type="NCBI Taxonomy" id="348802"/>
    <lineage>
        <taxon>Eukaryota</taxon>
        <taxon>Fungi</taxon>
        <taxon>Dikarya</taxon>
        <taxon>Ascomycota</taxon>
        <taxon>Pezizomycotina</taxon>
        <taxon>Eurotiomycetes</taxon>
        <taxon>Chaetothyriomycetidae</taxon>
        <taxon>Chaetothyriales</taxon>
        <taxon>Herpotrichiellaceae</taxon>
        <taxon>Exophiala</taxon>
    </lineage>
</organism>
<dbReference type="OrthoDB" id="4152510at2759"/>
<evidence type="ECO:0000313" key="4">
    <source>
        <dbReference type="Proteomes" id="UP000054342"/>
    </source>
</evidence>
<feature type="region of interest" description="Disordered" evidence="2">
    <location>
        <begin position="352"/>
        <end position="619"/>
    </location>
</feature>
<evidence type="ECO:0000313" key="3">
    <source>
        <dbReference type="EMBL" id="KIW51372.1"/>
    </source>
</evidence>
<dbReference type="HOGENOM" id="CLU_017267_0_0_1"/>
<feature type="region of interest" description="Disordered" evidence="2">
    <location>
        <begin position="634"/>
        <end position="655"/>
    </location>
</feature>
<feature type="compositionally biased region" description="Polar residues" evidence="2">
    <location>
        <begin position="515"/>
        <end position="527"/>
    </location>
</feature>
<proteinExistence type="predicted"/>
<feature type="coiled-coil region" evidence="1">
    <location>
        <begin position="211"/>
        <end position="266"/>
    </location>
</feature>
<dbReference type="Proteomes" id="UP000054342">
    <property type="component" value="Unassembled WGS sequence"/>
</dbReference>
<gene>
    <name evidence="3" type="ORF">PV05_10102</name>
</gene>
<evidence type="ECO:0000256" key="2">
    <source>
        <dbReference type="SAM" id="MobiDB-lite"/>
    </source>
</evidence>
<dbReference type="EMBL" id="KN847322">
    <property type="protein sequence ID" value="KIW51372.1"/>
    <property type="molecule type" value="Genomic_DNA"/>
</dbReference>
<protein>
    <recommendedName>
        <fullName evidence="5">Yippee domain-containing protein</fullName>
    </recommendedName>
</protein>
<feature type="region of interest" description="Disordered" evidence="2">
    <location>
        <begin position="138"/>
        <end position="190"/>
    </location>
</feature>
<sequence length="826" mass="91530">MAMSSRRVSQPPSPNVNLFCSQCDTQIGVFANEWTRLTSSYVYPAHQGKHFGTEIGNKTQVVPEGALQRAVQGCSLAEVFCKKCSAALGQYCKAAPTPEQRRLIDQYFYKLSKTYLKDSDTNTIVDALFGFSGDIIRSRTVRPSDPPRPSLPPPPRWSQTPMRPGQDAASSPYQIFPDSQTQSYRPSPVQNAAYPESPNAIGLRLGMEARLKGQEEKLTAQDQKIQQQDTQIRLLTSLLETLRGTMEDLKTTLKELKSQTASSRNDALDHSDLTRTLESMFKGLQGTLPNTAEAERLRAENAAIKARIERLESTGTLSRISDESLNVLGKRKRPSALVESMVPSFADATLRHASPSFQPGSSFVQMPTPQSSNPSDHRSQNTSTASRNSSPDEEQAGDVSEQYLQPTEDPVEQNEVNAVSTPQQSDSQLSDQAREHDESSLQIEPENQALVQTSTRPRQARKSEQPGAPPVDERQGLSSDGFAEGQDDGARQQANVDIMEFSCQDDTADLGDVDTSVTQLSAANNVEFSDDQQQETRPSPTHDVDQVERRDEEAAATVVMESTTARQKEPLLAEPVANNDAAVEAEPNKRPRTRRSIAARRLTDNALDGRSVAPEPAAIPKLVPRRLEPETFEVVTPTSHEQEMYRKKTKQPKPKVQYTAKILNKELKELGLEEWIDKDKSTPEYRTAVSEARKRQRERNKLVKLMSAGVSVPPTAEDGVSLPSPSDLIQRSTLSLDEAFQAATEALLETSTGQLRREITVPPATRNNTPRGYENHVSAIEIHPPVIEQQAAGPLVSEADGMMTRRKQREEEIRRRDQLAKEAMEM</sequence>
<accession>A0A0D2CNA1</accession>
<feature type="compositionally biased region" description="Polar residues" evidence="2">
    <location>
        <begin position="168"/>
        <end position="190"/>
    </location>
</feature>
<feature type="compositionally biased region" description="Basic and acidic residues" evidence="2">
    <location>
        <begin position="540"/>
        <end position="553"/>
    </location>
</feature>
<keyword evidence="4" id="KW-1185">Reference proteome</keyword>
<keyword evidence="1" id="KW-0175">Coiled coil</keyword>
<feature type="compositionally biased region" description="Pro residues" evidence="2">
    <location>
        <begin position="144"/>
        <end position="156"/>
    </location>
</feature>
<reference evidence="3 4" key="1">
    <citation type="submission" date="2015-01" db="EMBL/GenBank/DDBJ databases">
        <title>The Genome Sequence of Exophiala xenobiotica CBS118157.</title>
        <authorList>
            <consortium name="The Broad Institute Genomics Platform"/>
            <person name="Cuomo C."/>
            <person name="de Hoog S."/>
            <person name="Gorbushina A."/>
            <person name="Stielow B."/>
            <person name="Teixiera M."/>
            <person name="Abouelleil A."/>
            <person name="Chapman S.B."/>
            <person name="Priest M."/>
            <person name="Young S.K."/>
            <person name="Wortman J."/>
            <person name="Nusbaum C."/>
            <person name="Birren B."/>
        </authorList>
    </citation>
    <scope>NUCLEOTIDE SEQUENCE [LARGE SCALE GENOMIC DNA]</scope>
    <source>
        <strain evidence="3 4">CBS 118157</strain>
    </source>
</reference>
<dbReference type="RefSeq" id="XP_013311956.1">
    <property type="nucleotide sequence ID" value="XM_013456502.1"/>
</dbReference>
<evidence type="ECO:0000256" key="1">
    <source>
        <dbReference type="SAM" id="Coils"/>
    </source>
</evidence>
<dbReference type="AlphaFoldDB" id="A0A0D2CNA1"/>
<dbReference type="GeneID" id="25332010"/>
<name>A0A0D2CNA1_9EURO</name>